<evidence type="ECO:0000256" key="2">
    <source>
        <dbReference type="ARBA" id="ARBA00023127"/>
    </source>
</evidence>
<proteinExistence type="inferred from homology"/>
<dbReference type="InterPro" id="IPR006671">
    <property type="entry name" value="Cyclin_N"/>
</dbReference>
<name>A0A7R9KLP4_9ACAR</name>
<keyword evidence="8" id="KW-1185">Reference proteome</keyword>
<gene>
    <name evidence="7" type="ORF">OSB1V03_LOCUS5903</name>
</gene>
<dbReference type="Gene3D" id="1.10.472.10">
    <property type="entry name" value="Cyclin-like"/>
    <property type="match status" value="2"/>
</dbReference>
<organism evidence="7">
    <name type="scientific">Medioppia subpectinata</name>
    <dbReference type="NCBI Taxonomy" id="1979941"/>
    <lineage>
        <taxon>Eukaryota</taxon>
        <taxon>Metazoa</taxon>
        <taxon>Ecdysozoa</taxon>
        <taxon>Arthropoda</taxon>
        <taxon>Chelicerata</taxon>
        <taxon>Arachnida</taxon>
        <taxon>Acari</taxon>
        <taxon>Acariformes</taxon>
        <taxon>Sarcoptiformes</taxon>
        <taxon>Oribatida</taxon>
        <taxon>Brachypylina</taxon>
        <taxon>Oppioidea</taxon>
        <taxon>Oppiidae</taxon>
        <taxon>Medioppia</taxon>
    </lineage>
</organism>
<evidence type="ECO:0000313" key="7">
    <source>
        <dbReference type="EMBL" id="CAD7625469.1"/>
    </source>
</evidence>
<dbReference type="EMBL" id="CAJPIZ010003081">
    <property type="protein sequence ID" value="CAG2105899.1"/>
    <property type="molecule type" value="Genomic_DNA"/>
</dbReference>
<dbReference type="SMART" id="SM00385">
    <property type="entry name" value="CYCLIN"/>
    <property type="match status" value="2"/>
</dbReference>
<comment type="similarity">
    <text evidence="4">Belongs to the cyclin family.</text>
</comment>
<dbReference type="Pfam" id="PF02984">
    <property type="entry name" value="Cyclin_C"/>
    <property type="match status" value="1"/>
</dbReference>
<evidence type="ECO:0000256" key="4">
    <source>
        <dbReference type="RuleBase" id="RU000383"/>
    </source>
</evidence>
<dbReference type="Pfam" id="PF00134">
    <property type="entry name" value="Cyclin_N"/>
    <property type="match status" value="1"/>
</dbReference>
<dbReference type="SUPFAM" id="SSF47954">
    <property type="entry name" value="Cyclin-like"/>
    <property type="match status" value="2"/>
</dbReference>
<dbReference type="InterPro" id="IPR046965">
    <property type="entry name" value="Cyclin_A/B-like"/>
</dbReference>
<feature type="domain" description="Cyclin C-terminal" evidence="6">
    <location>
        <begin position="279"/>
        <end position="400"/>
    </location>
</feature>
<sequence>MPNGVNGNRVLAVGRRTNTALGRRPLAVSMRTNKAVNENAVRSDANNAFKEVLKREAASNKPLRFKASKTVAVNDENAENATVPAAEKSKIPIGDKKLALKKTKPKEEPVVEPIAPQKLGFSSLLLIPHNVENIDSNDGDNVFLTPDYVNEIYGYLRQLESEQTIRSNHLSAQKEVTPRMRSILVDWLIHVHHQFRLLPETLYLGISIMDRFFQRELISKEKIQLVGVTAFFIASKFEEVYPPDIKDFVMICDKLYNKKDVIKMELAILKSLNFELGRPLPLHFLRRFSKAAHADSRIHSLAKYLMELTLMEYECSHWLPSLSAATSLYVTLKVLTESDDSALKWTPTLEFYSTYSEAQLMASASAVCKIIIKSDRSKFQNCRQKYSSSKLMQISQIPQLKAPIIAEMAAFQC</sequence>
<dbReference type="GO" id="GO:0044772">
    <property type="term" value="P:mitotic cell cycle phase transition"/>
    <property type="evidence" value="ECO:0007669"/>
    <property type="project" value="InterPro"/>
</dbReference>
<keyword evidence="2 4" id="KW-0195">Cyclin</keyword>
<dbReference type="InterPro" id="IPR013763">
    <property type="entry name" value="Cyclin-like_dom"/>
</dbReference>
<keyword evidence="3" id="KW-0131">Cell cycle</keyword>
<evidence type="ECO:0000313" key="8">
    <source>
        <dbReference type="Proteomes" id="UP000759131"/>
    </source>
</evidence>
<dbReference type="OrthoDB" id="5590282at2759"/>
<dbReference type="PANTHER" id="PTHR10177">
    <property type="entry name" value="CYCLINS"/>
    <property type="match status" value="1"/>
</dbReference>
<protein>
    <recommendedName>
        <fullName evidence="9">Cyclin B</fullName>
    </recommendedName>
</protein>
<dbReference type="InterPro" id="IPR004367">
    <property type="entry name" value="Cyclin_C-dom"/>
</dbReference>
<dbReference type="PIRSF" id="PIRSF001771">
    <property type="entry name" value="Cyclin_A_B_D_E"/>
    <property type="match status" value="1"/>
</dbReference>
<keyword evidence="1" id="KW-0132">Cell division</keyword>
<dbReference type="FunFam" id="1.10.472.10:FF:000001">
    <property type="entry name" value="G2/mitotic-specific cyclin"/>
    <property type="match status" value="1"/>
</dbReference>
<dbReference type="CDD" id="cd20509">
    <property type="entry name" value="CYCLIN_CCNB1-like_rpt2"/>
    <property type="match status" value="1"/>
</dbReference>
<feature type="domain" description="Cyclin-like" evidence="5">
    <location>
        <begin position="186"/>
        <end position="270"/>
    </location>
</feature>
<dbReference type="EMBL" id="OC857656">
    <property type="protein sequence ID" value="CAD7625469.1"/>
    <property type="molecule type" value="Genomic_DNA"/>
</dbReference>
<dbReference type="CDD" id="cd20507">
    <property type="entry name" value="CYCLIN_CCNB1-like_rpt1"/>
    <property type="match status" value="1"/>
</dbReference>
<reference evidence="7" key="1">
    <citation type="submission" date="2020-11" db="EMBL/GenBank/DDBJ databases">
        <authorList>
            <person name="Tran Van P."/>
        </authorList>
    </citation>
    <scope>NUCLEOTIDE SEQUENCE</scope>
</reference>
<evidence type="ECO:0000256" key="1">
    <source>
        <dbReference type="ARBA" id="ARBA00022618"/>
    </source>
</evidence>
<accession>A0A7R9KLP4</accession>
<dbReference type="Proteomes" id="UP000759131">
    <property type="component" value="Unassembled WGS sequence"/>
</dbReference>
<dbReference type="AlphaFoldDB" id="A0A7R9KLP4"/>
<dbReference type="PROSITE" id="PS00292">
    <property type="entry name" value="CYCLINS"/>
    <property type="match status" value="1"/>
</dbReference>
<evidence type="ECO:0000259" key="6">
    <source>
        <dbReference type="SMART" id="SM01332"/>
    </source>
</evidence>
<dbReference type="InterPro" id="IPR048258">
    <property type="entry name" value="Cyclins_cyclin-box"/>
</dbReference>
<feature type="domain" description="Cyclin-like" evidence="5">
    <location>
        <begin position="283"/>
        <end position="369"/>
    </location>
</feature>
<dbReference type="GO" id="GO:0016538">
    <property type="term" value="F:cyclin-dependent protein serine/threonine kinase regulator activity"/>
    <property type="evidence" value="ECO:0007669"/>
    <property type="project" value="InterPro"/>
</dbReference>
<evidence type="ECO:0000259" key="5">
    <source>
        <dbReference type="SMART" id="SM00385"/>
    </source>
</evidence>
<evidence type="ECO:0008006" key="9">
    <source>
        <dbReference type="Google" id="ProtNLM"/>
    </source>
</evidence>
<dbReference type="InterPro" id="IPR036915">
    <property type="entry name" value="Cyclin-like_sf"/>
</dbReference>
<dbReference type="GO" id="GO:0051301">
    <property type="term" value="P:cell division"/>
    <property type="evidence" value="ECO:0007669"/>
    <property type="project" value="UniProtKB-KW"/>
</dbReference>
<dbReference type="InterPro" id="IPR039361">
    <property type="entry name" value="Cyclin"/>
</dbReference>
<dbReference type="SMART" id="SM01332">
    <property type="entry name" value="Cyclin_C"/>
    <property type="match status" value="1"/>
</dbReference>
<evidence type="ECO:0000256" key="3">
    <source>
        <dbReference type="ARBA" id="ARBA00023306"/>
    </source>
</evidence>